<reference evidence="2 3" key="1">
    <citation type="submission" date="2014-04" db="EMBL/GenBank/DDBJ databases">
        <authorList>
            <consortium name="DOE Joint Genome Institute"/>
            <person name="Kuo A."/>
            <person name="Kohler A."/>
            <person name="Jargeat P."/>
            <person name="Nagy L.G."/>
            <person name="Floudas D."/>
            <person name="Copeland A."/>
            <person name="Barry K.W."/>
            <person name="Cichocki N."/>
            <person name="Veneault-Fourrey C."/>
            <person name="LaButti K."/>
            <person name="Lindquist E.A."/>
            <person name="Lipzen A."/>
            <person name="Lundell T."/>
            <person name="Morin E."/>
            <person name="Murat C."/>
            <person name="Sun H."/>
            <person name="Tunlid A."/>
            <person name="Henrissat B."/>
            <person name="Grigoriev I.V."/>
            <person name="Hibbett D.S."/>
            <person name="Martin F."/>
            <person name="Nordberg H.P."/>
            <person name="Cantor M.N."/>
            <person name="Hua S.X."/>
        </authorList>
    </citation>
    <scope>NUCLEOTIDE SEQUENCE [LARGE SCALE GENOMIC DNA]</scope>
    <source>
        <strain evidence="2 3">Ve08.2h10</strain>
    </source>
</reference>
<feature type="compositionally biased region" description="Low complexity" evidence="1">
    <location>
        <begin position="241"/>
        <end position="254"/>
    </location>
</feature>
<feature type="region of interest" description="Disordered" evidence="1">
    <location>
        <begin position="84"/>
        <end position="103"/>
    </location>
</feature>
<gene>
    <name evidence="2" type="ORF">PAXRUDRAFT_619355</name>
</gene>
<feature type="region of interest" description="Disordered" evidence="1">
    <location>
        <begin position="447"/>
        <end position="508"/>
    </location>
</feature>
<feature type="compositionally biased region" description="Low complexity" evidence="1">
    <location>
        <begin position="84"/>
        <end position="97"/>
    </location>
</feature>
<feature type="compositionally biased region" description="Basic and acidic residues" evidence="1">
    <location>
        <begin position="454"/>
        <end position="471"/>
    </location>
</feature>
<dbReference type="HOGENOM" id="CLU_322904_0_0_1"/>
<feature type="compositionally biased region" description="Low complexity" evidence="1">
    <location>
        <begin position="482"/>
        <end position="494"/>
    </location>
</feature>
<feature type="region of interest" description="Disordered" evidence="1">
    <location>
        <begin position="117"/>
        <end position="155"/>
    </location>
</feature>
<feature type="region of interest" description="Disordered" evidence="1">
    <location>
        <begin position="612"/>
        <end position="646"/>
    </location>
</feature>
<feature type="compositionally biased region" description="Low complexity" evidence="1">
    <location>
        <begin position="1"/>
        <end position="11"/>
    </location>
</feature>
<feature type="region of interest" description="Disordered" evidence="1">
    <location>
        <begin position="749"/>
        <end position="781"/>
    </location>
</feature>
<evidence type="ECO:0000313" key="3">
    <source>
        <dbReference type="Proteomes" id="UP000054538"/>
    </source>
</evidence>
<dbReference type="InParanoid" id="A0A0D0DKD4"/>
<feature type="region of interest" description="Disordered" evidence="1">
    <location>
        <begin position="796"/>
        <end position="896"/>
    </location>
</feature>
<keyword evidence="3" id="KW-1185">Reference proteome</keyword>
<feature type="compositionally biased region" description="Polar residues" evidence="1">
    <location>
        <begin position="360"/>
        <end position="374"/>
    </location>
</feature>
<feature type="region of interest" description="Disordered" evidence="1">
    <location>
        <begin position="193"/>
        <end position="334"/>
    </location>
</feature>
<feature type="compositionally biased region" description="Basic and acidic residues" evidence="1">
    <location>
        <begin position="841"/>
        <end position="851"/>
    </location>
</feature>
<reference evidence="3" key="2">
    <citation type="submission" date="2015-01" db="EMBL/GenBank/DDBJ databases">
        <title>Evolutionary Origins and Diversification of the Mycorrhizal Mutualists.</title>
        <authorList>
            <consortium name="DOE Joint Genome Institute"/>
            <consortium name="Mycorrhizal Genomics Consortium"/>
            <person name="Kohler A."/>
            <person name="Kuo A."/>
            <person name="Nagy L.G."/>
            <person name="Floudas D."/>
            <person name="Copeland A."/>
            <person name="Barry K.W."/>
            <person name="Cichocki N."/>
            <person name="Veneault-Fourrey C."/>
            <person name="LaButti K."/>
            <person name="Lindquist E.A."/>
            <person name="Lipzen A."/>
            <person name="Lundell T."/>
            <person name="Morin E."/>
            <person name="Murat C."/>
            <person name="Riley R."/>
            <person name="Ohm R."/>
            <person name="Sun H."/>
            <person name="Tunlid A."/>
            <person name="Henrissat B."/>
            <person name="Grigoriev I.V."/>
            <person name="Hibbett D.S."/>
            <person name="Martin F."/>
        </authorList>
    </citation>
    <scope>NUCLEOTIDE SEQUENCE [LARGE SCALE GENOMIC DNA]</scope>
    <source>
        <strain evidence="3">Ve08.2h10</strain>
    </source>
</reference>
<dbReference type="AlphaFoldDB" id="A0A0D0DKD4"/>
<evidence type="ECO:0000313" key="2">
    <source>
        <dbReference type="EMBL" id="KIK98927.1"/>
    </source>
</evidence>
<feature type="compositionally biased region" description="Low complexity" evidence="1">
    <location>
        <begin position="193"/>
        <end position="219"/>
    </location>
</feature>
<dbReference type="STRING" id="930991.A0A0D0DKD4"/>
<feature type="compositionally biased region" description="Basic and acidic residues" evidence="1">
    <location>
        <begin position="634"/>
        <end position="645"/>
    </location>
</feature>
<feature type="compositionally biased region" description="Polar residues" evidence="1">
    <location>
        <begin position="814"/>
        <end position="837"/>
    </location>
</feature>
<organism evidence="2 3">
    <name type="scientific">Paxillus rubicundulus Ve08.2h10</name>
    <dbReference type="NCBI Taxonomy" id="930991"/>
    <lineage>
        <taxon>Eukaryota</taxon>
        <taxon>Fungi</taxon>
        <taxon>Dikarya</taxon>
        <taxon>Basidiomycota</taxon>
        <taxon>Agaricomycotina</taxon>
        <taxon>Agaricomycetes</taxon>
        <taxon>Agaricomycetidae</taxon>
        <taxon>Boletales</taxon>
        <taxon>Paxilineae</taxon>
        <taxon>Paxillaceae</taxon>
        <taxon>Paxillus</taxon>
    </lineage>
</organism>
<sequence>MAMSSMPAPSSFLSPRESLSPAGLASQLSRPDAFIDNPLDLHTQPHPDASTQAQFGFHERSHLEATSLDTLTSVQLEALLMQPRPSSFTSPSLTSSTAQSLSPSLLHTQAQSFPGLSLGISNTQSLAPTPTRSLSRPQSLAGSPHPVSSNGPPIAYGSHMHNIEPLNLKMGGATDLKFATDLKLGTNSLTSRTSSFSSSLSAASSQPSSFVSSSSGSQRQKFNSGSSRMDVLNDGMNLGKSQRPSFSSSARPSFGVASAEKPSFDIGGSERPSFGVGSSQRPSQRPNFGPSTHRSTVFLGAASLDDDVPMTSSSAQIPATSQPPGLRPAPMSLSLPTTRSASYVWPGGPAGSTLRAVSPPSLNESSGVTSNWPDLSSVAPPKATTEHISSKAPALAQSTLDTHSSSASDLACRASEPQPSKDPCTTKANGAGEVDCVTTALGTLGMRRANKAHNKPEEKKQSSTLSEERQPHPSSTSPPLASQGQSKKSSQSSSSHRHPGPISLPPLTAFTLPPGVVLSPHAHPQSPSYHPGYPLSPMQSYSMGSPLHHPMGSPLHHPTHVHTPLHHPGHPQYPYHTHSTTPMHYGVITPHGLPPITPGMPPFTFLLPQARTQGQNGHGREEKGGEGGRSGHGWKNEGGRCDGQNRKIPAQPLYYAQSPHPPPQHMQYVPHMHPHLFSPGIPLSPGFVVSLSPGIMPPASSMPLSSPPSGVPVMMTPGVAMTPGVTMTPGAFWPHAPWINPAVGAPVHVHGDGQNGHKHPGGEGYFPPVSQPSGDTGYFPPMSSVANEILKEGSGFGVGSWSGSGDAPGENVDGGSQESGTESLSRGSLTNMSMTSPSPDPSRKNAEDVNRKGGSHAIKRTTSVQCEGGTSKRNGLPHRESNPEMTTATTKVLKDT</sequence>
<proteinExistence type="predicted"/>
<feature type="compositionally biased region" description="Polar residues" evidence="1">
    <location>
        <begin position="276"/>
        <end position="295"/>
    </location>
</feature>
<accession>A0A0D0DKD4</accession>
<name>A0A0D0DKD4_9AGAM</name>
<feature type="compositionally biased region" description="Polar residues" evidence="1">
    <location>
        <begin position="396"/>
        <end position="408"/>
    </location>
</feature>
<dbReference type="EMBL" id="KN824876">
    <property type="protein sequence ID" value="KIK98927.1"/>
    <property type="molecule type" value="Genomic_DNA"/>
</dbReference>
<feature type="region of interest" description="Disordered" evidence="1">
    <location>
        <begin position="1"/>
        <end position="51"/>
    </location>
</feature>
<protein>
    <submittedName>
        <fullName evidence="2">Unplaced genomic scaffold scaffold_54, whole genome shotgun sequence</fullName>
    </submittedName>
</protein>
<feature type="region of interest" description="Disordered" evidence="1">
    <location>
        <begin position="355"/>
        <end position="430"/>
    </location>
</feature>
<dbReference type="Proteomes" id="UP000054538">
    <property type="component" value="Unassembled WGS sequence"/>
</dbReference>
<feature type="compositionally biased region" description="Polar residues" evidence="1">
    <location>
        <begin position="310"/>
        <end position="323"/>
    </location>
</feature>
<feature type="compositionally biased region" description="Polar residues" evidence="1">
    <location>
        <begin position="117"/>
        <end position="151"/>
    </location>
</feature>
<evidence type="ECO:0000256" key="1">
    <source>
        <dbReference type="SAM" id="MobiDB-lite"/>
    </source>
</evidence>
<dbReference type="OrthoDB" id="1049195at2759"/>